<reference evidence="1 2" key="1">
    <citation type="submission" date="2021-06" db="EMBL/GenBank/DDBJ databases">
        <title>Caerostris darwini draft genome.</title>
        <authorList>
            <person name="Kono N."/>
            <person name="Arakawa K."/>
        </authorList>
    </citation>
    <scope>NUCLEOTIDE SEQUENCE [LARGE SCALE GENOMIC DNA]</scope>
</reference>
<protein>
    <submittedName>
        <fullName evidence="1">Uncharacterized protein</fullName>
    </submittedName>
</protein>
<sequence length="112" mass="12751">MEKRKVAQLEWRKEKWNKGICEEKKRDTGVGVEKRKELHGEVWRKEKWNKGICEEKKSGTGQNAFILGSRIKNINSPDVPHRQCGFNSGCSILGSICASYIKAECAANLPFK</sequence>
<dbReference type="Proteomes" id="UP001054837">
    <property type="component" value="Unassembled WGS sequence"/>
</dbReference>
<proteinExistence type="predicted"/>
<organism evidence="1 2">
    <name type="scientific">Caerostris darwini</name>
    <dbReference type="NCBI Taxonomy" id="1538125"/>
    <lineage>
        <taxon>Eukaryota</taxon>
        <taxon>Metazoa</taxon>
        <taxon>Ecdysozoa</taxon>
        <taxon>Arthropoda</taxon>
        <taxon>Chelicerata</taxon>
        <taxon>Arachnida</taxon>
        <taxon>Araneae</taxon>
        <taxon>Araneomorphae</taxon>
        <taxon>Entelegynae</taxon>
        <taxon>Araneoidea</taxon>
        <taxon>Araneidae</taxon>
        <taxon>Caerostris</taxon>
    </lineage>
</organism>
<name>A0AAV4WCT1_9ARAC</name>
<dbReference type="EMBL" id="BPLQ01014531">
    <property type="protein sequence ID" value="GIY80607.1"/>
    <property type="molecule type" value="Genomic_DNA"/>
</dbReference>
<evidence type="ECO:0000313" key="1">
    <source>
        <dbReference type="EMBL" id="GIY80607.1"/>
    </source>
</evidence>
<accession>A0AAV4WCT1</accession>
<keyword evidence="2" id="KW-1185">Reference proteome</keyword>
<gene>
    <name evidence="1" type="ORF">CDAR_53861</name>
</gene>
<dbReference type="AlphaFoldDB" id="A0AAV4WCT1"/>
<comment type="caution">
    <text evidence="1">The sequence shown here is derived from an EMBL/GenBank/DDBJ whole genome shotgun (WGS) entry which is preliminary data.</text>
</comment>
<evidence type="ECO:0000313" key="2">
    <source>
        <dbReference type="Proteomes" id="UP001054837"/>
    </source>
</evidence>